<accession>A0A9W6XF89</accession>
<dbReference type="AlphaFoldDB" id="A0A9W6XF89"/>
<reference evidence="1" key="1">
    <citation type="submission" date="2023-04" db="EMBL/GenBank/DDBJ databases">
        <title>Phytophthora fragariaefolia NBRC 109709.</title>
        <authorList>
            <person name="Ichikawa N."/>
            <person name="Sato H."/>
            <person name="Tonouchi N."/>
        </authorList>
    </citation>
    <scope>NUCLEOTIDE SEQUENCE</scope>
    <source>
        <strain evidence="1">NBRC 109709</strain>
    </source>
</reference>
<dbReference type="EMBL" id="BSXT01000997">
    <property type="protein sequence ID" value="GMF37283.1"/>
    <property type="molecule type" value="Genomic_DNA"/>
</dbReference>
<gene>
    <name evidence="1" type="ORF">Pfra01_001040900</name>
</gene>
<name>A0A9W6XF89_9STRA</name>
<comment type="caution">
    <text evidence="1">The sequence shown here is derived from an EMBL/GenBank/DDBJ whole genome shotgun (WGS) entry which is preliminary data.</text>
</comment>
<keyword evidence="2" id="KW-1185">Reference proteome</keyword>
<evidence type="ECO:0000313" key="1">
    <source>
        <dbReference type="EMBL" id="GMF37283.1"/>
    </source>
</evidence>
<protein>
    <submittedName>
        <fullName evidence="1">Unnamed protein product</fullName>
    </submittedName>
</protein>
<sequence length="68" mass="7489">MSLRGGEADGGVKIELPTEAGCVLVEADEQRPFPGKNPFAEEKPQLLEAINVIEQRHVNLVGDFEDRE</sequence>
<organism evidence="1 2">
    <name type="scientific">Phytophthora fragariaefolia</name>
    <dbReference type="NCBI Taxonomy" id="1490495"/>
    <lineage>
        <taxon>Eukaryota</taxon>
        <taxon>Sar</taxon>
        <taxon>Stramenopiles</taxon>
        <taxon>Oomycota</taxon>
        <taxon>Peronosporomycetes</taxon>
        <taxon>Peronosporales</taxon>
        <taxon>Peronosporaceae</taxon>
        <taxon>Phytophthora</taxon>
    </lineage>
</organism>
<evidence type="ECO:0000313" key="2">
    <source>
        <dbReference type="Proteomes" id="UP001165121"/>
    </source>
</evidence>
<proteinExistence type="predicted"/>
<dbReference type="Proteomes" id="UP001165121">
    <property type="component" value="Unassembled WGS sequence"/>
</dbReference>